<evidence type="ECO:0008006" key="3">
    <source>
        <dbReference type="Google" id="ProtNLM"/>
    </source>
</evidence>
<evidence type="ECO:0000313" key="1">
    <source>
        <dbReference type="EMBL" id="MBM9619701.1"/>
    </source>
</evidence>
<dbReference type="RefSeq" id="WP_205373806.1">
    <property type="nucleotide sequence ID" value="NZ_JAFEJA010000001.1"/>
</dbReference>
<protein>
    <recommendedName>
        <fullName evidence="3">DUF4034 domain-containing protein</fullName>
    </recommendedName>
</protein>
<proteinExistence type="predicted"/>
<organism evidence="1 2">
    <name type="scientific">Streptomyces zhihengii</name>
    <dbReference type="NCBI Taxonomy" id="1818004"/>
    <lineage>
        <taxon>Bacteria</taxon>
        <taxon>Bacillati</taxon>
        <taxon>Actinomycetota</taxon>
        <taxon>Actinomycetes</taxon>
        <taxon>Kitasatosporales</taxon>
        <taxon>Streptomycetaceae</taxon>
        <taxon>Streptomyces</taxon>
    </lineage>
</organism>
<dbReference type="EMBL" id="JAFEJA010000001">
    <property type="protein sequence ID" value="MBM9619701.1"/>
    <property type="molecule type" value="Genomic_DNA"/>
</dbReference>
<gene>
    <name evidence="1" type="ORF">JE024_13345</name>
</gene>
<dbReference type="Proteomes" id="UP000664109">
    <property type="component" value="Unassembled WGS sequence"/>
</dbReference>
<reference evidence="1 2" key="1">
    <citation type="journal article" date="2016" name="Arch. Microbiol.">
        <title>Streptomyces zhihengii sp. nov., isolated from rhizospheric soil of Psammosilene tunicoides.</title>
        <authorList>
            <person name="Huang M.J."/>
            <person name="Fei J.J."/>
            <person name="Salam N."/>
            <person name="Kim C.J."/>
            <person name="Hozzein W.N."/>
            <person name="Xiao M."/>
            <person name="Huang H.Q."/>
            <person name="Li W.J."/>
        </authorList>
    </citation>
    <scope>NUCLEOTIDE SEQUENCE [LARGE SCALE GENOMIC DNA]</scope>
    <source>
        <strain evidence="1 2">YIM T102</strain>
    </source>
</reference>
<accession>A0ABS2UQ66</accession>
<sequence length="371" mass="40744">MKIILWVVLTPVVLLLLGLGLYLLKAIVQGAFEGWRSAGNGDDDGSYRLPDEATALGMLPPNRQDTDNAAPVPAELAAAKAATLTNDWKSVAALFEAVGTDWERRGAYSEKLADMAAVEDEWLIAWETARPDDPTAALLRARSTVFLAWRLRGSQRAKHTTSEQFDGFHRTLARSREMNARAADLAPGDPTPLISEIWTAIGMGYPHSDMDRIWSEIVARAPHHFEAHFSALQYWCAKWRGSEQLARAFAAEAAAGAPLGSLLTVFPLIAHFEHHDDDSTTEADSTPEMIALVDACLADAAAAPADHPRLPEVRHLLAYYLSLQDRDAASVEQFRLVDGHVDALPWRYRADPAAAYCRLRDITLRQAAATT</sequence>
<keyword evidence="2" id="KW-1185">Reference proteome</keyword>
<comment type="caution">
    <text evidence="1">The sequence shown here is derived from an EMBL/GenBank/DDBJ whole genome shotgun (WGS) entry which is preliminary data.</text>
</comment>
<evidence type="ECO:0000313" key="2">
    <source>
        <dbReference type="Proteomes" id="UP000664109"/>
    </source>
</evidence>
<name>A0ABS2UQ66_9ACTN</name>